<keyword evidence="1" id="KW-1133">Transmembrane helix</keyword>
<protein>
    <submittedName>
        <fullName evidence="2">Uncharacterized protein</fullName>
    </submittedName>
</protein>
<comment type="caution">
    <text evidence="2">The sequence shown here is derived from an EMBL/GenBank/DDBJ whole genome shotgun (WGS) entry which is preliminary data.</text>
</comment>
<accession>A0ABS3FYR7</accession>
<organism evidence="2 3">
    <name type="scientific">Phormidium pseudopriestleyi FRX01</name>
    <dbReference type="NCBI Taxonomy" id="1759528"/>
    <lineage>
        <taxon>Bacteria</taxon>
        <taxon>Bacillati</taxon>
        <taxon>Cyanobacteriota</taxon>
        <taxon>Cyanophyceae</taxon>
        <taxon>Oscillatoriophycideae</taxon>
        <taxon>Oscillatoriales</taxon>
        <taxon>Oscillatoriaceae</taxon>
        <taxon>Phormidium</taxon>
    </lineage>
</organism>
<evidence type="ECO:0000313" key="3">
    <source>
        <dbReference type="Proteomes" id="UP000664844"/>
    </source>
</evidence>
<keyword evidence="1" id="KW-0812">Transmembrane</keyword>
<keyword evidence="1" id="KW-0472">Membrane</keyword>
<proteinExistence type="predicted"/>
<dbReference type="EMBL" id="JAFLQW010000667">
    <property type="protein sequence ID" value="MBO0352270.1"/>
    <property type="molecule type" value="Genomic_DNA"/>
</dbReference>
<dbReference type="RefSeq" id="WP_207090684.1">
    <property type="nucleotide sequence ID" value="NZ_JAFLQW010000667.1"/>
</dbReference>
<evidence type="ECO:0000256" key="1">
    <source>
        <dbReference type="SAM" id="Phobius"/>
    </source>
</evidence>
<sequence length="68" mass="7390">MDAKQWLKVNQSLLGETALVGLLAMLTVAAGGPLWGMVGNFLAGMEANHLGALRERFRNHGEVLRNED</sequence>
<name>A0ABS3FYR7_9CYAN</name>
<gene>
    <name evidence="2" type="ORF">J0895_24940</name>
</gene>
<dbReference type="Proteomes" id="UP000664844">
    <property type="component" value="Unassembled WGS sequence"/>
</dbReference>
<keyword evidence="3" id="KW-1185">Reference proteome</keyword>
<feature type="transmembrane region" description="Helical" evidence="1">
    <location>
        <begin position="12"/>
        <end position="35"/>
    </location>
</feature>
<evidence type="ECO:0000313" key="2">
    <source>
        <dbReference type="EMBL" id="MBO0352270.1"/>
    </source>
</evidence>
<reference evidence="2 3" key="1">
    <citation type="submission" date="2021-03" db="EMBL/GenBank/DDBJ databases">
        <title>Metabolic Capacity of the Antarctic Cyanobacterium Phormidium pseudopriestleyi that Sustains Oxygenic Photosynthesis in the Presence of Hydrogen Sulfide.</title>
        <authorList>
            <person name="Lumian J.E."/>
            <person name="Jungblut A.D."/>
            <person name="Dillon M.L."/>
            <person name="Hawes I."/>
            <person name="Doran P.T."/>
            <person name="Mackey T.J."/>
            <person name="Dick G.J."/>
            <person name="Grettenberger C.L."/>
            <person name="Sumner D.Y."/>
        </authorList>
    </citation>
    <scope>NUCLEOTIDE SEQUENCE [LARGE SCALE GENOMIC DNA]</scope>
    <source>
        <strain evidence="2 3">FRX01</strain>
    </source>
</reference>